<reference evidence="18" key="1">
    <citation type="submission" date="2023-08" db="EMBL/GenBank/DDBJ databases">
        <title>Chromosome-level Genome Assembly of mud carp (Cirrhinus molitorella).</title>
        <authorList>
            <person name="Liu H."/>
        </authorList>
    </citation>
    <scope>NUCLEOTIDE SEQUENCE</scope>
    <source>
        <strain evidence="18">Prfri</strain>
        <tissue evidence="18">Muscle</tissue>
    </source>
</reference>
<evidence type="ECO:0000256" key="3">
    <source>
        <dbReference type="ARBA" id="ARBA00022443"/>
    </source>
</evidence>
<evidence type="ECO:0000256" key="4">
    <source>
        <dbReference type="ARBA" id="ARBA00022553"/>
    </source>
</evidence>
<evidence type="ECO:0000256" key="6">
    <source>
        <dbReference type="ARBA" id="ARBA00022801"/>
    </source>
</evidence>
<dbReference type="CDD" id="cd00275">
    <property type="entry name" value="C2_PLC_like"/>
    <property type="match status" value="1"/>
</dbReference>
<evidence type="ECO:0000259" key="17">
    <source>
        <dbReference type="PROSITE" id="PS50008"/>
    </source>
</evidence>
<dbReference type="InterPro" id="IPR017946">
    <property type="entry name" value="PLC-like_Pdiesterase_TIM-brl"/>
</dbReference>
<dbReference type="SUPFAM" id="SSF47473">
    <property type="entry name" value="EF-hand"/>
    <property type="match status" value="1"/>
</dbReference>
<comment type="catalytic activity">
    <reaction evidence="13">
        <text>a 1,2-diacyl-sn-glycero-3-phospho-(1D-myo-inositol-4,5-bisphosphate) + H2O = 1D-myo-inositol 1,4,5-trisphosphate + a 1,2-diacyl-sn-glycerol + H(+)</text>
        <dbReference type="Rhea" id="RHEA:33179"/>
        <dbReference type="ChEBI" id="CHEBI:15377"/>
        <dbReference type="ChEBI" id="CHEBI:15378"/>
        <dbReference type="ChEBI" id="CHEBI:17815"/>
        <dbReference type="ChEBI" id="CHEBI:58456"/>
        <dbReference type="ChEBI" id="CHEBI:203600"/>
        <dbReference type="EC" id="3.1.4.11"/>
    </reaction>
</comment>
<keyword evidence="3" id="KW-0728">SH3 domain</keyword>
<keyword evidence="5" id="KW-0677">Repeat</keyword>
<dbReference type="GO" id="GO:0016042">
    <property type="term" value="P:lipid catabolic process"/>
    <property type="evidence" value="ECO:0007669"/>
    <property type="project" value="UniProtKB-KW"/>
</dbReference>
<dbReference type="Pfam" id="PF00387">
    <property type="entry name" value="PI-PLC-Y"/>
    <property type="match status" value="1"/>
</dbReference>
<evidence type="ECO:0000259" key="15">
    <source>
        <dbReference type="PROSITE" id="PS50003"/>
    </source>
</evidence>
<dbReference type="InterPro" id="IPR001849">
    <property type="entry name" value="PH_domain"/>
</dbReference>
<dbReference type="PROSITE" id="PS50008">
    <property type="entry name" value="PIPLC_Y_DOMAIN"/>
    <property type="match status" value="1"/>
</dbReference>
<dbReference type="Gene3D" id="2.30.29.30">
    <property type="entry name" value="Pleckstrin-homology domain (PH domain)/Phosphotyrosine-binding domain (PTB)"/>
    <property type="match status" value="1"/>
</dbReference>
<dbReference type="FunFam" id="2.30.29.30:FF:000025">
    <property type="entry name" value="Phosphoinositide phospholipase C"/>
    <property type="match status" value="1"/>
</dbReference>
<dbReference type="GO" id="GO:0010634">
    <property type="term" value="P:positive regulation of epithelial cell migration"/>
    <property type="evidence" value="ECO:0007669"/>
    <property type="project" value="TreeGrafter"/>
</dbReference>
<dbReference type="InterPro" id="IPR057061">
    <property type="entry name" value="PLCG_EF-hand_2"/>
</dbReference>
<feature type="domain" description="PI-PLC Y-box" evidence="17">
    <location>
        <begin position="890"/>
        <end position="1005"/>
    </location>
</feature>
<dbReference type="PROSITE" id="PS50001">
    <property type="entry name" value="SH2"/>
    <property type="match status" value="2"/>
</dbReference>
<dbReference type="GO" id="GO:0048015">
    <property type="term" value="P:phosphatidylinositol-mediated signaling"/>
    <property type="evidence" value="ECO:0007669"/>
    <property type="project" value="TreeGrafter"/>
</dbReference>
<proteinExistence type="predicted"/>
<dbReference type="PANTHER" id="PTHR10336">
    <property type="entry name" value="PHOSPHOINOSITIDE-SPECIFIC PHOSPHOLIPASE C FAMILY PROTEIN"/>
    <property type="match status" value="1"/>
</dbReference>
<dbReference type="PRINTS" id="PR00390">
    <property type="entry name" value="PHPHLIPASEC"/>
</dbReference>
<evidence type="ECO:0000256" key="5">
    <source>
        <dbReference type="ARBA" id="ARBA00022737"/>
    </source>
</evidence>
<dbReference type="Gene3D" id="3.20.20.190">
    <property type="entry name" value="Phosphatidylinositol (PI) phosphodiesterase"/>
    <property type="match status" value="2"/>
</dbReference>
<dbReference type="InterPro" id="IPR000008">
    <property type="entry name" value="C2_dom"/>
</dbReference>
<dbReference type="InterPro" id="IPR011993">
    <property type="entry name" value="PH-like_dom_sf"/>
</dbReference>
<feature type="domain" description="SH2" evidence="14">
    <location>
        <begin position="571"/>
        <end position="660"/>
    </location>
</feature>
<dbReference type="SUPFAM" id="SSF51695">
    <property type="entry name" value="PLC-like phosphodiesterases"/>
    <property type="match status" value="1"/>
</dbReference>
<dbReference type="EMBL" id="JAUYZG010000011">
    <property type="protein sequence ID" value="KAK2894566.1"/>
    <property type="molecule type" value="Genomic_DNA"/>
</dbReference>
<evidence type="ECO:0000259" key="14">
    <source>
        <dbReference type="PROSITE" id="PS50001"/>
    </source>
</evidence>
<dbReference type="InterPro" id="IPR000909">
    <property type="entry name" value="PLipase_C_PInositol-sp_X_dom"/>
</dbReference>
<comment type="caution">
    <text evidence="18">The sequence shown here is derived from an EMBL/GenBank/DDBJ whole genome shotgun (WGS) entry which is preliminary data.</text>
</comment>
<dbReference type="AlphaFoldDB" id="A0AA88PSQ5"/>
<comment type="cofactor">
    <cofactor evidence="1">
        <name>Ca(2+)</name>
        <dbReference type="ChEBI" id="CHEBI:29108"/>
    </cofactor>
</comment>
<dbReference type="Pfam" id="PF00017">
    <property type="entry name" value="SH2"/>
    <property type="match status" value="2"/>
</dbReference>
<dbReference type="GO" id="GO:0051209">
    <property type="term" value="P:release of sequestered calcium ion into cytosol"/>
    <property type="evidence" value="ECO:0007669"/>
    <property type="project" value="TreeGrafter"/>
</dbReference>
<dbReference type="SUPFAM" id="SSF55550">
    <property type="entry name" value="SH2 domain"/>
    <property type="match status" value="2"/>
</dbReference>
<dbReference type="SUPFAM" id="SSF49562">
    <property type="entry name" value="C2 domain (Calcium/lipid-binding domain, CaLB)"/>
    <property type="match status" value="1"/>
</dbReference>
<dbReference type="InterPro" id="IPR011992">
    <property type="entry name" value="EF-hand-dom_pair"/>
</dbReference>
<organism evidence="18 19">
    <name type="scientific">Cirrhinus molitorella</name>
    <name type="common">mud carp</name>
    <dbReference type="NCBI Taxonomy" id="172907"/>
    <lineage>
        <taxon>Eukaryota</taxon>
        <taxon>Metazoa</taxon>
        <taxon>Chordata</taxon>
        <taxon>Craniata</taxon>
        <taxon>Vertebrata</taxon>
        <taxon>Euteleostomi</taxon>
        <taxon>Actinopterygii</taxon>
        <taxon>Neopterygii</taxon>
        <taxon>Teleostei</taxon>
        <taxon>Ostariophysi</taxon>
        <taxon>Cypriniformes</taxon>
        <taxon>Cyprinidae</taxon>
        <taxon>Labeoninae</taxon>
        <taxon>Labeonini</taxon>
        <taxon>Cirrhinus</taxon>
    </lineage>
</organism>
<dbReference type="InterPro" id="IPR001711">
    <property type="entry name" value="PLipase_C_Pinositol-sp_Y"/>
</dbReference>
<dbReference type="PROSITE" id="PS50003">
    <property type="entry name" value="PH_DOMAIN"/>
    <property type="match status" value="1"/>
</dbReference>
<dbReference type="PRINTS" id="PR00401">
    <property type="entry name" value="SH2DOMAIN"/>
</dbReference>
<dbReference type="GO" id="GO:0046488">
    <property type="term" value="P:phosphatidylinositol metabolic process"/>
    <property type="evidence" value="ECO:0007669"/>
    <property type="project" value="TreeGrafter"/>
</dbReference>
<feature type="domain" description="C2" evidence="16">
    <location>
        <begin position="995"/>
        <end position="1122"/>
    </location>
</feature>
<evidence type="ECO:0000256" key="13">
    <source>
        <dbReference type="RuleBase" id="RU361133"/>
    </source>
</evidence>
<evidence type="ECO:0000256" key="10">
    <source>
        <dbReference type="ARBA" id="ARBA00023098"/>
    </source>
</evidence>
<dbReference type="FunFam" id="3.30.505.10:FF:000011">
    <property type="entry name" value="1-phosphatidylinositol 4,5-bisphosphate phosphodiesterase gamma"/>
    <property type="match status" value="1"/>
</dbReference>
<keyword evidence="7" id="KW-0106">Calcium</keyword>
<dbReference type="SMART" id="SM00149">
    <property type="entry name" value="PLCYc"/>
    <property type="match status" value="1"/>
</dbReference>
<evidence type="ECO:0000256" key="11">
    <source>
        <dbReference type="ARBA" id="ARBA00023224"/>
    </source>
</evidence>
<keyword evidence="9 12" id="KW-0727">SH2 domain</keyword>
<protein>
    <recommendedName>
        <fullName evidence="2 13">Phosphoinositide phospholipase C</fullName>
        <ecNumber evidence="2 13">3.1.4.11</ecNumber>
    </recommendedName>
</protein>
<dbReference type="PROSITE" id="PS50004">
    <property type="entry name" value="C2"/>
    <property type="match status" value="1"/>
</dbReference>
<dbReference type="SMART" id="SM00239">
    <property type="entry name" value="C2"/>
    <property type="match status" value="1"/>
</dbReference>
<dbReference type="Proteomes" id="UP001187343">
    <property type="component" value="Unassembled WGS sequence"/>
</dbReference>
<dbReference type="FunFam" id="3.20.20.190:FF:000109">
    <property type="match status" value="1"/>
</dbReference>
<evidence type="ECO:0000256" key="7">
    <source>
        <dbReference type="ARBA" id="ARBA00022837"/>
    </source>
</evidence>
<dbReference type="Pfam" id="PF00168">
    <property type="entry name" value="C2"/>
    <property type="match status" value="1"/>
</dbReference>
<dbReference type="SMART" id="SM00148">
    <property type="entry name" value="PLCXc"/>
    <property type="match status" value="1"/>
</dbReference>
<dbReference type="Gene3D" id="3.30.505.10">
    <property type="entry name" value="SH2 domain"/>
    <property type="match status" value="2"/>
</dbReference>
<keyword evidence="8 13" id="KW-0442">Lipid degradation</keyword>
<gene>
    <name evidence="18" type="ORF">Q8A67_011795</name>
</gene>
<dbReference type="Pfam" id="PF23583">
    <property type="entry name" value="EF_HAND_2_PLCG"/>
    <property type="match status" value="1"/>
</dbReference>
<dbReference type="PANTHER" id="PTHR10336:SF25">
    <property type="entry name" value="1-PHOSPHATIDYLINOSITOL 4,5-BISPHOSPHATE PHOSPHODIESTERASE GAMMA-2"/>
    <property type="match status" value="1"/>
</dbReference>
<feature type="domain" description="SH2" evidence="14">
    <location>
        <begin position="688"/>
        <end position="777"/>
    </location>
</feature>
<evidence type="ECO:0000313" key="19">
    <source>
        <dbReference type="Proteomes" id="UP001187343"/>
    </source>
</evidence>
<dbReference type="SUPFAM" id="SSF50729">
    <property type="entry name" value="PH domain-like"/>
    <property type="match status" value="2"/>
</dbReference>
<keyword evidence="4" id="KW-0597">Phosphoprotein</keyword>
<keyword evidence="6 13" id="KW-0378">Hydrolase</keyword>
<evidence type="ECO:0000256" key="1">
    <source>
        <dbReference type="ARBA" id="ARBA00001913"/>
    </source>
</evidence>
<dbReference type="GO" id="GO:0032587">
    <property type="term" value="C:ruffle membrane"/>
    <property type="evidence" value="ECO:0007669"/>
    <property type="project" value="TreeGrafter"/>
</dbReference>
<dbReference type="EC" id="3.1.4.11" evidence="2 13"/>
<evidence type="ECO:0000256" key="12">
    <source>
        <dbReference type="PROSITE-ProRule" id="PRU00191"/>
    </source>
</evidence>
<dbReference type="GO" id="GO:0004435">
    <property type="term" value="F:phosphatidylinositol-4,5-bisphosphate phospholipase C activity"/>
    <property type="evidence" value="ECO:0007669"/>
    <property type="project" value="UniProtKB-EC"/>
</dbReference>
<feature type="domain" description="PH" evidence="15">
    <location>
        <begin position="111"/>
        <end position="146"/>
    </location>
</feature>
<keyword evidence="11" id="KW-0807">Transducer</keyword>
<keyword evidence="19" id="KW-1185">Reference proteome</keyword>
<evidence type="ECO:0000256" key="9">
    <source>
        <dbReference type="ARBA" id="ARBA00022999"/>
    </source>
</evidence>
<dbReference type="InterPro" id="IPR035892">
    <property type="entry name" value="C2_domain_sf"/>
</dbReference>
<dbReference type="PROSITE" id="PS50007">
    <property type="entry name" value="PIPLC_X_DOMAIN"/>
    <property type="match status" value="1"/>
</dbReference>
<dbReference type="InterPro" id="IPR001192">
    <property type="entry name" value="PI-PLC_fam"/>
</dbReference>
<evidence type="ECO:0000256" key="8">
    <source>
        <dbReference type="ARBA" id="ARBA00022963"/>
    </source>
</evidence>
<dbReference type="Pfam" id="PF00388">
    <property type="entry name" value="PI-PLC-X"/>
    <property type="match status" value="1"/>
</dbReference>
<accession>A0AA88PSQ5</accession>
<dbReference type="InterPro" id="IPR036860">
    <property type="entry name" value="SH2_dom_sf"/>
</dbReference>
<evidence type="ECO:0000256" key="2">
    <source>
        <dbReference type="ARBA" id="ARBA00012368"/>
    </source>
</evidence>
<name>A0AA88PSQ5_9TELE</name>
<evidence type="ECO:0000313" key="18">
    <source>
        <dbReference type="EMBL" id="KAK2894566.1"/>
    </source>
</evidence>
<sequence length="1157" mass="135429">MVGGSERHEQKEDERRRVIEHLQTGTEMMVYQQRVERLTVQVIMESMQVALMGSDDRIVRVLDIFELKEFRQWKTLKDFQEFNGSRFRSSRFRRIFNQSEKELQQDIKTYFTIFYGSDFILQSLSLKADSVEEAEKWLKGLELLRQETLAARTPEIIKSWLWKQMYSVDQTKKNSITIRELKSLLPQMNCTVPGGRFLEYRLMEMKAKCYCLDFQQFQKFYNFLIFEKQKMLLEEFEKGPAPFIISNTASPESSVVPIYDFQNFILYRQKEAWAKNLNQVQELVNIFIDDTMKKTNNPALTVGEFLSFLFSKENSIWDEKFSEICPLDMNKPLSHYWINSSHNTYLTGDQLLSESSTEAYVRCLRLGCRCIELDCWNGPEEPVIYHGRTITSKIKFRNAVKAINDHAFATSEYPVVLSIEEHCDIKQQKKMAQIFRDVFQDKLLTEPLEPEADDLPSPNQLKGKIIIKHQKIKESDHTVELVEEKANTTVKRKLDSFRKIGNAYREKIRKVKDSRVVEKEGELCMWDPIDKRFYRHDCVLSDNKLYYSEEKWEEASPEIQDGSELHLSEPWFHGRLVGGRITAEKLLRDFCKGSNRKDGTFLVRESETFIRIYSISLWTSRKIQHYRIFCSSKHGRWFFYLTSKQRFPSMCALIEFYRQNLITYDRFNLCLSGFLPRLSFVPHHQMGWFYSNLRQAEAEDYLLKIPRDGAFLIRQREEPDTFTLSIRVDGVVEHYQIHQDNNKYVLADAYEFGSLEELVSCFRGQLFYGKTKLRYPVTPQLVERFCMVDLSSCDSEQYNEVAKNNPLGDHCKGVVDISKCTIACKAKHGRPFVVTLINRKNLLQTEFTCEIVEQVDQWYQVLVNIIQNEHSLEKERIAEMESKTKIAVEMSDMVVYCQSIKKKTFENYNYKEVRSIPNNEVPKEENETAVENNSIVEYNRKALTRVYPCCERLDSSNFDPCPAWKLGCQMVALNFQTADKFMQLNSALFSMNGGSGYVLKPEWMRDPTKKKPAEQTIIIRVMAARHLPNPDHITSPFVYVELWPNTDDYSFKTTLFKDNGLNPVWLGPLNPPKCFKVHEPDLAFLRFVVSEEDTFSDAKFLAHATFPIRGIRSGYRSVPLKSRFSENLELSSLLVHVQHVESWPPGQTEQLMEKGLG</sequence>
<dbReference type="Gene3D" id="2.60.40.150">
    <property type="entry name" value="C2 domain"/>
    <property type="match status" value="1"/>
</dbReference>
<dbReference type="InterPro" id="IPR000980">
    <property type="entry name" value="SH2"/>
</dbReference>
<dbReference type="FunFam" id="3.20.20.190:FF:000012">
    <property type="entry name" value="1-phosphatidylinositol 4,5-bisphosphate phosphodiesterase gamma"/>
    <property type="match status" value="1"/>
</dbReference>
<evidence type="ECO:0000259" key="16">
    <source>
        <dbReference type="PROSITE" id="PS50004"/>
    </source>
</evidence>
<dbReference type="SMART" id="SM00252">
    <property type="entry name" value="SH2"/>
    <property type="match status" value="2"/>
</dbReference>
<keyword evidence="10 13" id="KW-0443">Lipid metabolism</keyword>